<dbReference type="AlphaFoldDB" id="A0A267MNJ0"/>
<protein>
    <submittedName>
        <fullName evidence="3">Uncharacterized protein</fullName>
    </submittedName>
</protein>
<dbReference type="Gene3D" id="1.10.287.470">
    <property type="entry name" value="Helix hairpin bin"/>
    <property type="match status" value="1"/>
</dbReference>
<keyword evidence="2" id="KW-0175">Coiled coil</keyword>
<comment type="caution">
    <text evidence="3">The sequence shown here is derived from an EMBL/GenBank/DDBJ whole genome shotgun (WGS) entry which is preliminary data.</text>
</comment>
<organism evidence="3 4">
    <name type="scientific">Anaeromicrobium sediminis</name>
    <dbReference type="NCBI Taxonomy" id="1478221"/>
    <lineage>
        <taxon>Bacteria</taxon>
        <taxon>Bacillati</taxon>
        <taxon>Bacillota</taxon>
        <taxon>Clostridia</taxon>
        <taxon>Peptostreptococcales</taxon>
        <taxon>Thermotaleaceae</taxon>
        <taxon>Anaeromicrobium</taxon>
    </lineage>
</organism>
<evidence type="ECO:0000256" key="1">
    <source>
        <dbReference type="ARBA" id="ARBA00009477"/>
    </source>
</evidence>
<dbReference type="NCBIfam" id="TIGR01730">
    <property type="entry name" value="RND_mfp"/>
    <property type="match status" value="1"/>
</dbReference>
<dbReference type="Gene3D" id="2.40.420.20">
    <property type="match status" value="1"/>
</dbReference>
<evidence type="ECO:0000313" key="3">
    <source>
        <dbReference type="EMBL" id="PAB60488.1"/>
    </source>
</evidence>
<dbReference type="EMBL" id="NIBG01000003">
    <property type="protein sequence ID" value="PAB60488.1"/>
    <property type="molecule type" value="Genomic_DNA"/>
</dbReference>
<evidence type="ECO:0000256" key="2">
    <source>
        <dbReference type="SAM" id="Coils"/>
    </source>
</evidence>
<gene>
    <name evidence="3" type="ORF">CCE28_06210</name>
</gene>
<dbReference type="Proteomes" id="UP000216024">
    <property type="component" value="Unassembled WGS sequence"/>
</dbReference>
<dbReference type="PANTHER" id="PTHR30469">
    <property type="entry name" value="MULTIDRUG RESISTANCE PROTEIN MDTA"/>
    <property type="match status" value="1"/>
</dbReference>
<name>A0A267MNJ0_9FIRM</name>
<dbReference type="InterPro" id="IPR006143">
    <property type="entry name" value="RND_pump_MFP"/>
</dbReference>
<evidence type="ECO:0000313" key="4">
    <source>
        <dbReference type="Proteomes" id="UP000216024"/>
    </source>
</evidence>
<dbReference type="GO" id="GO:0015562">
    <property type="term" value="F:efflux transmembrane transporter activity"/>
    <property type="evidence" value="ECO:0007669"/>
    <property type="project" value="TreeGrafter"/>
</dbReference>
<dbReference type="Gene3D" id="2.40.30.170">
    <property type="match status" value="1"/>
</dbReference>
<proteinExistence type="inferred from homology"/>
<keyword evidence="4" id="KW-1185">Reference proteome</keyword>
<dbReference type="SUPFAM" id="SSF111369">
    <property type="entry name" value="HlyD-like secretion proteins"/>
    <property type="match status" value="1"/>
</dbReference>
<dbReference type="PANTHER" id="PTHR30469:SF20">
    <property type="entry name" value="EFFLUX RND TRANSPORTER PERIPLASMIC ADAPTOR SUBUNIT"/>
    <property type="match status" value="1"/>
</dbReference>
<reference evidence="3 4" key="1">
    <citation type="submission" date="2017-06" db="EMBL/GenBank/DDBJ databases">
        <title>Draft genome sequence of anaerobic fermentative bacterium Anaeromicrobium sediminis DY2726D isolated from West Pacific Ocean sediments.</title>
        <authorList>
            <person name="Zeng X."/>
        </authorList>
    </citation>
    <scope>NUCLEOTIDE SEQUENCE [LARGE SCALE GENOMIC DNA]</scope>
    <source>
        <strain evidence="3 4">DY2726D</strain>
    </source>
</reference>
<comment type="similarity">
    <text evidence="1">Belongs to the membrane fusion protein (MFP) (TC 8.A.1) family.</text>
</comment>
<sequence>MHTQINKRACARKLIKKRKIGRKSFMKRILTLLMAGMIMLTFTGCDKATAEEEVQSFKTVEVQELKQEVMPVQIKYTGTVKADVQKSIAFKSGGKISNVHVSKGDHIKPGQTLVSLDKTDLSLQANGSKSKLDAAANDVKKTKDSYEYQNDYFTKVEKLYEQKAISMDDYNKARLSRDSAEASYNQAVNQYNAMKQDYENKLELLSDATIKSDVEGYVLDVPYEKGEMVGAGTPVVTIRNDKNIVRTGITQEDLGNVKVGDTVTIKLKDETTEGVVKNIGQVPDPATRTYDVDIAIHKDYPLESIVNITFDIGEENGMWIPIEAILSSNIDYVYVVEEDKVIRKTVEIEEVRGTLVKVKGLKANDKLIIRGMKSVRDGDLVKIKEQ</sequence>
<dbReference type="Gene3D" id="2.40.50.100">
    <property type="match status" value="1"/>
</dbReference>
<dbReference type="OrthoDB" id="2015187at2"/>
<dbReference type="GO" id="GO:1990281">
    <property type="term" value="C:efflux pump complex"/>
    <property type="evidence" value="ECO:0007669"/>
    <property type="project" value="TreeGrafter"/>
</dbReference>
<accession>A0A267MNJ0</accession>
<feature type="coiled-coil region" evidence="2">
    <location>
        <begin position="177"/>
        <end position="208"/>
    </location>
</feature>